<protein>
    <recommendedName>
        <fullName evidence="2">BZIP domain-containing protein</fullName>
    </recommendedName>
</protein>
<dbReference type="Proteomes" id="UP000054821">
    <property type="component" value="Unassembled WGS sequence"/>
</dbReference>
<accession>A0A2P4ZAH0</accession>
<dbReference type="CDD" id="cd14688">
    <property type="entry name" value="bZIP_YAP"/>
    <property type="match status" value="1"/>
</dbReference>
<keyword evidence="4" id="KW-1185">Reference proteome</keyword>
<dbReference type="Gene3D" id="1.20.5.170">
    <property type="match status" value="1"/>
</dbReference>
<feature type="domain" description="BZIP" evidence="2">
    <location>
        <begin position="27"/>
        <end position="67"/>
    </location>
</feature>
<proteinExistence type="predicted"/>
<dbReference type="AlphaFoldDB" id="A0A2P4ZAH0"/>
<evidence type="ECO:0000313" key="4">
    <source>
        <dbReference type="Proteomes" id="UP000054821"/>
    </source>
</evidence>
<evidence type="ECO:0000313" key="3">
    <source>
        <dbReference type="EMBL" id="PON21256.1"/>
    </source>
</evidence>
<dbReference type="GO" id="GO:0003700">
    <property type="term" value="F:DNA-binding transcription factor activity"/>
    <property type="evidence" value="ECO:0007669"/>
    <property type="project" value="InterPro"/>
</dbReference>
<dbReference type="GeneID" id="36347873"/>
<organism evidence="3 4">
    <name type="scientific">Trichoderma gamsii</name>
    <dbReference type="NCBI Taxonomy" id="398673"/>
    <lineage>
        <taxon>Eukaryota</taxon>
        <taxon>Fungi</taxon>
        <taxon>Dikarya</taxon>
        <taxon>Ascomycota</taxon>
        <taxon>Pezizomycotina</taxon>
        <taxon>Sordariomycetes</taxon>
        <taxon>Hypocreomycetidae</taxon>
        <taxon>Hypocreales</taxon>
        <taxon>Hypocreaceae</taxon>
        <taxon>Trichoderma</taxon>
    </lineage>
</organism>
<feature type="region of interest" description="Disordered" evidence="1">
    <location>
        <begin position="1"/>
        <end position="23"/>
    </location>
</feature>
<dbReference type="Pfam" id="PF07716">
    <property type="entry name" value="bZIP_2"/>
    <property type="match status" value="1"/>
</dbReference>
<gene>
    <name evidence="3" type="ORF">TGAM01_v209847</name>
</gene>
<comment type="caution">
    <text evidence="3">The sequence shown here is derived from an EMBL/GenBank/DDBJ whole genome shotgun (WGS) entry which is preliminary data.</text>
</comment>
<dbReference type="EMBL" id="JPDN02000052">
    <property type="protein sequence ID" value="PON21256.1"/>
    <property type="molecule type" value="Genomic_DNA"/>
</dbReference>
<dbReference type="PANTHER" id="PTHR40618">
    <property type="entry name" value="B-ZIP TRANSCRIPTION FACTOR (EUROFUNG)-RELATED"/>
    <property type="match status" value="1"/>
</dbReference>
<evidence type="ECO:0000256" key="1">
    <source>
        <dbReference type="SAM" id="MobiDB-lite"/>
    </source>
</evidence>
<evidence type="ECO:0000259" key="2">
    <source>
        <dbReference type="Pfam" id="PF07716"/>
    </source>
</evidence>
<dbReference type="InterPro" id="IPR004827">
    <property type="entry name" value="bZIP"/>
</dbReference>
<sequence>MDPHNLPAGNSRNRRGRPRRDGDGVREAIKVRREQNRIAQQTFKARRLAAQAETENRIAHLEKTIESIVELFLEMTDNVMSFASVRQHSDLSRHIRDSIIQCLSLVRGSITVTVDCEGDKSEKSCTDLVSSQTQDWSHHVAVPSTARSDQIAIISDFYAPFLKDGNNPRKAETPAAASEPVLGRCLDAEHPLSSGVSNPFDPSRIYEFIRPAYPLQSINLYSKYSRSSVSIELIRCTLNFAYNVLHNAVDLSTGLVANMFGLSLQSHSKEQLLSKLLWSLGPGSTILGEFASFDTTISSQESETGEQIPAFDIINYSRDPSLINAEGVVIWLDSIGVRRIDEDTLEVPIWDQATPPDVGGVVPGLFPGRYSFLNADVFFSPTRSPIRKGKAEMTRSSKTSTAACTTRISQSALFRYLSEVSVCLNSGVAYHRQHLVRLVMASQVC</sequence>
<dbReference type="PANTHER" id="PTHR40618:SF1">
    <property type="entry name" value="B-ZIP TRANSCRIPTION FACTOR (EUROFUNG)"/>
    <property type="match status" value="1"/>
</dbReference>
<name>A0A2P4ZAH0_9HYPO</name>
<dbReference type="RefSeq" id="XP_024404599.1">
    <property type="nucleotide sequence ID" value="XM_024550650.1"/>
</dbReference>
<reference evidence="3 4" key="1">
    <citation type="journal article" date="2016" name="Genome Announc.">
        <title>Draft Whole-Genome Sequence of Trichoderma gamsii T6085, a Promising Biocontrol Agent of Fusarium Head Blight on Wheat.</title>
        <authorList>
            <person name="Baroncelli R."/>
            <person name="Zapparata A."/>
            <person name="Piaggeschi G."/>
            <person name="Sarrocco S."/>
            <person name="Vannacci G."/>
        </authorList>
    </citation>
    <scope>NUCLEOTIDE SEQUENCE [LARGE SCALE GENOMIC DNA]</scope>
    <source>
        <strain evidence="3 4">T6085</strain>
    </source>
</reference>